<protein>
    <submittedName>
        <fullName evidence="8">Fusaric acid resistance family protein</fullName>
    </submittedName>
</protein>
<dbReference type="AlphaFoldDB" id="A0A4Q7TVE0"/>
<evidence type="ECO:0000256" key="3">
    <source>
        <dbReference type="ARBA" id="ARBA00022989"/>
    </source>
</evidence>
<dbReference type="GO" id="GO:0016020">
    <property type="term" value="C:membrane"/>
    <property type="evidence" value="ECO:0007669"/>
    <property type="project" value="UniProtKB-SubCell"/>
</dbReference>
<feature type="transmembrane region" description="Helical" evidence="6">
    <location>
        <begin position="142"/>
        <end position="164"/>
    </location>
</feature>
<dbReference type="Pfam" id="PF13515">
    <property type="entry name" value="FUSC_2"/>
    <property type="match status" value="1"/>
</dbReference>
<keyword evidence="3 6" id="KW-1133">Transmembrane helix</keyword>
<accession>A0A4Q7TVE0</accession>
<feature type="transmembrane region" description="Helical" evidence="6">
    <location>
        <begin position="548"/>
        <end position="566"/>
    </location>
</feature>
<feature type="region of interest" description="Disordered" evidence="5">
    <location>
        <begin position="782"/>
        <end position="807"/>
    </location>
</feature>
<evidence type="ECO:0000256" key="5">
    <source>
        <dbReference type="SAM" id="MobiDB-lite"/>
    </source>
</evidence>
<dbReference type="EMBL" id="SHKI01000005">
    <property type="protein sequence ID" value="RZT64713.1"/>
    <property type="molecule type" value="Genomic_DNA"/>
</dbReference>
<gene>
    <name evidence="8" type="ORF">EV139_2136</name>
</gene>
<feature type="domain" description="Integral membrane bound transporter" evidence="7">
    <location>
        <begin position="434"/>
        <end position="561"/>
    </location>
</feature>
<organism evidence="8 9">
    <name type="scientific">Leucobacter luti</name>
    <dbReference type="NCBI Taxonomy" id="340320"/>
    <lineage>
        <taxon>Bacteria</taxon>
        <taxon>Bacillati</taxon>
        <taxon>Actinomycetota</taxon>
        <taxon>Actinomycetes</taxon>
        <taxon>Micrococcales</taxon>
        <taxon>Microbacteriaceae</taxon>
        <taxon>Leucobacter</taxon>
    </lineage>
</organism>
<feature type="transmembrane region" description="Helical" evidence="6">
    <location>
        <begin position="71"/>
        <end position="90"/>
    </location>
</feature>
<proteinExistence type="predicted"/>
<evidence type="ECO:0000256" key="6">
    <source>
        <dbReference type="SAM" id="Phobius"/>
    </source>
</evidence>
<feature type="transmembrane region" description="Helical" evidence="6">
    <location>
        <begin position="479"/>
        <end position="512"/>
    </location>
</feature>
<evidence type="ECO:0000256" key="1">
    <source>
        <dbReference type="ARBA" id="ARBA00004141"/>
    </source>
</evidence>
<feature type="compositionally biased region" description="Gly residues" evidence="5">
    <location>
        <begin position="390"/>
        <end position="402"/>
    </location>
</feature>
<feature type="transmembrane region" description="Helical" evidence="6">
    <location>
        <begin position="119"/>
        <end position="136"/>
    </location>
</feature>
<keyword evidence="9" id="KW-1185">Reference proteome</keyword>
<evidence type="ECO:0000313" key="9">
    <source>
        <dbReference type="Proteomes" id="UP000291832"/>
    </source>
</evidence>
<keyword evidence="2 6" id="KW-0812">Transmembrane</keyword>
<dbReference type="InterPro" id="IPR049453">
    <property type="entry name" value="Memb_transporter_dom"/>
</dbReference>
<evidence type="ECO:0000259" key="7">
    <source>
        <dbReference type="Pfam" id="PF13515"/>
    </source>
</evidence>
<comment type="caution">
    <text evidence="8">The sequence shown here is derived from an EMBL/GenBank/DDBJ whole genome shotgun (WGS) entry which is preliminary data.</text>
</comment>
<feature type="compositionally biased region" description="Low complexity" evidence="5">
    <location>
        <begin position="714"/>
        <end position="738"/>
    </location>
</feature>
<keyword evidence="4 6" id="KW-0472">Membrane</keyword>
<feature type="transmembrane region" description="Helical" evidence="6">
    <location>
        <begin position="448"/>
        <end position="467"/>
    </location>
</feature>
<sequence>MRLSRVVAALDPGHARLVRAVALTCGVLASVLAGWATVHLLGANSGMIAASVFLSLQAGNLVKDRTPAQRLLTTALLLPAVLAAILLAAAASSLRPFVMVGFIVLSGAAIWVRRYGARAAALGAIAFIGYFFTLFMRPEGAALGALCLIATWAVGSQVLVRAVLLARRPGRELRVLLDELRLASAAVTRDAARSPRPAEMRALLARADTVGRALTQWQDTHSVPGILGCSDAEFERGVLDARVTTESAAFELMRLHRTGQLAAAEHRALAQLNAVLTEPPGSPRFTSAAGWARGLVDAADRGDLTPAPGAAAALLIAHAACAHVWLRALAARPGPGRASGPARETAAPAMPSAGSGPSVPPAAAAAAHAPVAVPVAAPASAPHPAVTGPAGAGGVAGRGWGGNRKRRGSLGVRGWRAWSAQSRLAVQAMIAATLASVVGEALSASRWYWAVMTAFVIFIGVGTRGSILTRAVRRVTGTFGGIALGVLAVAVGGDSPAALSIIALIAVFGVLYFGPLNYVYVALWLTTMLVAIYRMLGTLSPELLELRAGETLIGAVVGVLCAYLVLSASSRPQLTARVNAYFDALDALLRAVSEALSAPSGRRLLGSALKALEDRQAELDDAVAGVSTALALERTRGEADAVHLMFVVTRAAARLVQSLLVAAPGTAPAPAAREREPAEVPPVTTLPAGTPAVEGLSAVAAAAAAARHALTAGPGTDAGAQAGTDAGAETDAGAGPDASATRACGAVEPFPAERVFSAAVPGGTAQALATIDWALRRVAALGGGATSSRRPSRPASTRGPGRASRGR</sequence>
<evidence type="ECO:0000256" key="4">
    <source>
        <dbReference type="ARBA" id="ARBA00023136"/>
    </source>
</evidence>
<feature type="region of interest" description="Disordered" evidence="5">
    <location>
        <begin position="387"/>
        <end position="408"/>
    </location>
</feature>
<reference evidence="8 9" key="1">
    <citation type="journal article" date="2015" name="Stand. Genomic Sci.">
        <title>Genomic Encyclopedia of Bacterial and Archaeal Type Strains, Phase III: the genomes of soil and plant-associated and newly described type strains.</title>
        <authorList>
            <person name="Whitman W.B."/>
            <person name="Woyke T."/>
            <person name="Klenk H.P."/>
            <person name="Zhou Y."/>
            <person name="Lilburn T.G."/>
            <person name="Beck B.J."/>
            <person name="De Vos P."/>
            <person name="Vandamme P."/>
            <person name="Eisen J.A."/>
            <person name="Garrity G."/>
            <person name="Hugenholtz P."/>
            <person name="Kyrpides N.C."/>
        </authorList>
    </citation>
    <scope>NUCLEOTIDE SEQUENCE [LARGE SCALE GENOMIC DNA]</scope>
    <source>
        <strain evidence="8 9">RF6</strain>
    </source>
</reference>
<dbReference type="Proteomes" id="UP000291832">
    <property type="component" value="Unassembled WGS sequence"/>
</dbReference>
<feature type="region of interest" description="Disordered" evidence="5">
    <location>
        <begin position="714"/>
        <end position="741"/>
    </location>
</feature>
<feature type="transmembrane region" description="Helical" evidence="6">
    <location>
        <begin position="424"/>
        <end position="442"/>
    </location>
</feature>
<comment type="subcellular location">
    <subcellularLocation>
        <location evidence="1">Membrane</location>
        <topology evidence="1">Multi-pass membrane protein</topology>
    </subcellularLocation>
</comment>
<feature type="transmembrane region" description="Helical" evidence="6">
    <location>
        <begin position="518"/>
        <end position="536"/>
    </location>
</feature>
<evidence type="ECO:0000256" key="2">
    <source>
        <dbReference type="ARBA" id="ARBA00022692"/>
    </source>
</evidence>
<feature type="region of interest" description="Disordered" evidence="5">
    <location>
        <begin position="333"/>
        <end position="361"/>
    </location>
</feature>
<evidence type="ECO:0000313" key="8">
    <source>
        <dbReference type="EMBL" id="RZT64713.1"/>
    </source>
</evidence>
<name>A0A4Q7TVE0_9MICO</name>
<feature type="transmembrane region" description="Helical" evidence="6">
    <location>
        <begin position="20"/>
        <end position="38"/>
    </location>
</feature>